<sequence>MLSIPITTTAHALCQTLSVYVPHLQAASNMKKQLALIQVQAPDRHTLTQGSAAPERGSGDPRRVSRACWGYCFPFLVAEQGQAEPHRHVWHTDLPLMVSMCSKICYSARVSKGGIKLSGRSTGYEHLRVQLQPHGTVLPPAASSALAGPPPPGCGLPSAQCKCPHALPLPSKTPKSQGQQAAVPSLLKQPRAQSPAGLSAEFPLLPALLLHQSHKLGAALAGSCSQEPHDCLTLKSGFQT</sequence>
<evidence type="ECO:0000313" key="2">
    <source>
        <dbReference type="EMBL" id="EOB04507.1"/>
    </source>
</evidence>
<dbReference type="Proteomes" id="UP000296049">
    <property type="component" value="Unassembled WGS sequence"/>
</dbReference>
<organism evidence="2 3">
    <name type="scientific">Anas platyrhynchos</name>
    <name type="common">Mallard</name>
    <name type="synonym">Anas boschas</name>
    <dbReference type="NCBI Taxonomy" id="8839"/>
    <lineage>
        <taxon>Eukaryota</taxon>
        <taxon>Metazoa</taxon>
        <taxon>Chordata</taxon>
        <taxon>Craniata</taxon>
        <taxon>Vertebrata</taxon>
        <taxon>Euteleostomi</taxon>
        <taxon>Archelosauria</taxon>
        <taxon>Archosauria</taxon>
        <taxon>Dinosauria</taxon>
        <taxon>Saurischia</taxon>
        <taxon>Theropoda</taxon>
        <taxon>Coelurosauria</taxon>
        <taxon>Aves</taxon>
        <taxon>Neognathae</taxon>
        <taxon>Galloanserae</taxon>
        <taxon>Anseriformes</taxon>
        <taxon>Anatidae</taxon>
        <taxon>Anatinae</taxon>
        <taxon>Anas</taxon>
    </lineage>
</organism>
<proteinExistence type="predicted"/>
<dbReference type="AlphaFoldDB" id="R0K456"/>
<protein>
    <submittedName>
        <fullName evidence="2">Uncharacterized protein</fullName>
    </submittedName>
</protein>
<evidence type="ECO:0000313" key="3">
    <source>
        <dbReference type="Proteomes" id="UP000296049"/>
    </source>
</evidence>
<feature type="compositionally biased region" description="Polar residues" evidence="1">
    <location>
        <begin position="173"/>
        <end position="182"/>
    </location>
</feature>
<evidence type="ECO:0000256" key="1">
    <source>
        <dbReference type="SAM" id="MobiDB-lite"/>
    </source>
</evidence>
<reference evidence="3" key="1">
    <citation type="journal article" date="2013" name="Nat. Genet.">
        <title>The duck genome and transcriptome provide insight into an avian influenza virus reservoir species.</title>
        <authorList>
            <person name="Huang Y."/>
            <person name="Li Y."/>
            <person name="Burt D.W."/>
            <person name="Chen H."/>
            <person name="Zhang Y."/>
            <person name="Qian W."/>
            <person name="Kim H."/>
            <person name="Gan S."/>
            <person name="Zhao Y."/>
            <person name="Li J."/>
            <person name="Yi K."/>
            <person name="Feng H."/>
            <person name="Zhu P."/>
            <person name="Li B."/>
            <person name="Liu Q."/>
            <person name="Fairley S."/>
            <person name="Magor K.E."/>
            <person name="Du Z."/>
            <person name="Hu X."/>
            <person name="Goodman L."/>
            <person name="Tafer H."/>
            <person name="Vignal A."/>
            <person name="Lee T."/>
            <person name="Kim K.W."/>
            <person name="Sheng Z."/>
            <person name="An Y."/>
            <person name="Searle S."/>
            <person name="Herrero J."/>
            <person name="Groenen M.A."/>
            <person name="Crooijmans R.P."/>
            <person name="Faraut T."/>
            <person name="Cai Q."/>
            <person name="Webster R.G."/>
            <person name="Aldridge J.R."/>
            <person name="Warren W.C."/>
            <person name="Bartschat S."/>
            <person name="Kehr S."/>
            <person name="Marz M."/>
            <person name="Stadler P.F."/>
            <person name="Smith J."/>
            <person name="Kraus R.H."/>
            <person name="Zhao Y."/>
            <person name="Ren L."/>
            <person name="Fei J."/>
            <person name="Morisson M."/>
            <person name="Kaiser P."/>
            <person name="Griffin D.K."/>
            <person name="Rao M."/>
            <person name="Pitel F."/>
            <person name="Wang J."/>
            <person name="Li N."/>
        </authorList>
    </citation>
    <scope>NUCLEOTIDE SEQUENCE [LARGE SCALE GENOMIC DNA]</scope>
</reference>
<dbReference type="EMBL" id="KB742781">
    <property type="protein sequence ID" value="EOB04507.1"/>
    <property type="molecule type" value="Genomic_DNA"/>
</dbReference>
<name>R0K456_ANAPL</name>
<accession>R0K456</accession>
<gene>
    <name evidence="2" type="ORF">Anapl_01418</name>
</gene>
<keyword evidence="3" id="KW-1185">Reference proteome</keyword>
<feature type="region of interest" description="Disordered" evidence="1">
    <location>
        <begin position="170"/>
        <end position="192"/>
    </location>
</feature>